<evidence type="ECO:0008006" key="2">
    <source>
        <dbReference type="Google" id="ProtNLM"/>
    </source>
</evidence>
<name>X1MHT5_9ZZZZ</name>
<evidence type="ECO:0000313" key="1">
    <source>
        <dbReference type="EMBL" id="GAI17621.1"/>
    </source>
</evidence>
<proteinExistence type="predicted"/>
<dbReference type="AlphaFoldDB" id="X1MHT5"/>
<dbReference type="EMBL" id="BARV01008264">
    <property type="protein sequence ID" value="GAI17621.1"/>
    <property type="molecule type" value="Genomic_DNA"/>
</dbReference>
<gene>
    <name evidence="1" type="ORF">S06H3_16673</name>
</gene>
<accession>X1MHT5</accession>
<reference evidence="1" key="1">
    <citation type="journal article" date="2014" name="Front. Microbiol.">
        <title>High frequency of phylogenetically diverse reductive dehalogenase-homologous genes in deep subseafloor sedimentary metagenomes.</title>
        <authorList>
            <person name="Kawai M."/>
            <person name="Futagami T."/>
            <person name="Toyoda A."/>
            <person name="Takaki Y."/>
            <person name="Nishi S."/>
            <person name="Hori S."/>
            <person name="Arai W."/>
            <person name="Tsubouchi T."/>
            <person name="Morono Y."/>
            <person name="Uchiyama I."/>
            <person name="Ito T."/>
            <person name="Fujiyama A."/>
            <person name="Inagaki F."/>
            <person name="Takami H."/>
        </authorList>
    </citation>
    <scope>NUCLEOTIDE SEQUENCE</scope>
    <source>
        <strain evidence="1">Expedition CK06-06</strain>
    </source>
</reference>
<sequence>MSGETTKYYKFEKSGSGRITIPISMAKGLNWGHKDEINILIKTINGQLGLFLWKREEEKKK</sequence>
<organism evidence="1">
    <name type="scientific">marine sediment metagenome</name>
    <dbReference type="NCBI Taxonomy" id="412755"/>
    <lineage>
        <taxon>unclassified sequences</taxon>
        <taxon>metagenomes</taxon>
        <taxon>ecological metagenomes</taxon>
    </lineage>
</organism>
<protein>
    <recommendedName>
        <fullName evidence="2">SpoVT-AbrB domain-containing protein</fullName>
    </recommendedName>
</protein>
<comment type="caution">
    <text evidence="1">The sequence shown here is derived from an EMBL/GenBank/DDBJ whole genome shotgun (WGS) entry which is preliminary data.</text>
</comment>